<name>A0A6G0U3W8_APHGL</name>
<dbReference type="OrthoDB" id="8191242at2759"/>
<sequence>MNQCQISDLLDESDTDSNSSLSSFDDTDDDPNWENDDIDNQGENYRSEDENEVTSEWIDNFEQPNMNSNIVFNPNNDDVGINPEIIETMVSLSPFDFFSLFFDDEVINLLVVETNKYAQDKLNKQENSRSARIKKWTNIDKEELKCFFGICDIPKYMSRNRFELILSVLHVSDNSKAPPNNRLYKIQPLVDILVNKYNNALIPEKKLYKIYAGKEAAPGQLVSYKVVMELMQPYLDSGRCLYADNWYTSIDLAEKLLDRQTHLVGTLRSNRKRNPKEVIAKKLVRGGKNHQMDSYHSCLRKSLKWYRKIMFDIICNTSMINALSLYTGVTGNRMKRVEFREAVIQGLLRNKTTTHVLTQKINEHLLEKTSTTGRCKRCYEIISKEKGTNVARNKTKRVKTMCTTCGNHFCAECFFVNHKVRFN</sequence>
<feature type="region of interest" description="Disordered" evidence="1">
    <location>
        <begin position="1"/>
        <end position="52"/>
    </location>
</feature>
<keyword evidence="4" id="KW-1185">Reference proteome</keyword>
<feature type="domain" description="PiggyBac transposable element-derived protein" evidence="2">
    <location>
        <begin position="93"/>
        <end position="151"/>
    </location>
</feature>
<evidence type="ECO:0000256" key="1">
    <source>
        <dbReference type="SAM" id="MobiDB-lite"/>
    </source>
</evidence>
<feature type="compositionally biased region" description="Acidic residues" evidence="1">
    <location>
        <begin position="25"/>
        <end position="40"/>
    </location>
</feature>
<dbReference type="Pfam" id="PF13843">
    <property type="entry name" value="DDE_Tnp_1_7"/>
    <property type="match status" value="3"/>
</dbReference>
<dbReference type="InterPro" id="IPR029526">
    <property type="entry name" value="PGBD"/>
</dbReference>
<evidence type="ECO:0000313" key="4">
    <source>
        <dbReference type="Proteomes" id="UP000475862"/>
    </source>
</evidence>
<dbReference type="PANTHER" id="PTHR46599:SF3">
    <property type="entry name" value="PIGGYBAC TRANSPOSABLE ELEMENT-DERIVED PROTEIN 4"/>
    <property type="match status" value="1"/>
</dbReference>
<organism evidence="3 4">
    <name type="scientific">Aphis glycines</name>
    <name type="common">Soybean aphid</name>
    <dbReference type="NCBI Taxonomy" id="307491"/>
    <lineage>
        <taxon>Eukaryota</taxon>
        <taxon>Metazoa</taxon>
        <taxon>Ecdysozoa</taxon>
        <taxon>Arthropoda</taxon>
        <taxon>Hexapoda</taxon>
        <taxon>Insecta</taxon>
        <taxon>Pterygota</taxon>
        <taxon>Neoptera</taxon>
        <taxon>Paraneoptera</taxon>
        <taxon>Hemiptera</taxon>
        <taxon>Sternorrhyncha</taxon>
        <taxon>Aphidomorpha</taxon>
        <taxon>Aphidoidea</taxon>
        <taxon>Aphididae</taxon>
        <taxon>Aphidini</taxon>
        <taxon>Aphis</taxon>
        <taxon>Aphis</taxon>
    </lineage>
</organism>
<dbReference type="PANTHER" id="PTHR46599">
    <property type="entry name" value="PIGGYBAC TRANSPOSABLE ELEMENT-DERIVED PROTEIN 4"/>
    <property type="match status" value="1"/>
</dbReference>
<reference evidence="3 4" key="1">
    <citation type="submission" date="2019-08" db="EMBL/GenBank/DDBJ databases">
        <title>The genome of the soybean aphid Biotype 1, its phylome, world population structure and adaptation to the North American continent.</title>
        <authorList>
            <person name="Giordano R."/>
            <person name="Donthu R.K."/>
            <person name="Hernandez A.G."/>
            <person name="Wright C.L."/>
            <person name="Zimin A.V."/>
        </authorList>
    </citation>
    <scope>NUCLEOTIDE SEQUENCE [LARGE SCALE GENOMIC DNA]</scope>
    <source>
        <tissue evidence="3">Whole aphids</tissue>
    </source>
</reference>
<protein>
    <recommendedName>
        <fullName evidence="2">PiggyBac transposable element-derived protein domain-containing protein</fullName>
    </recommendedName>
</protein>
<proteinExistence type="predicted"/>
<feature type="domain" description="PiggyBac transposable element-derived protein" evidence="2">
    <location>
        <begin position="155"/>
        <end position="207"/>
    </location>
</feature>
<evidence type="ECO:0000259" key="2">
    <source>
        <dbReference type="Pfam" id="PF13843"/>
    </source>
</evidence>
<dbReference type="Proteomes" id="UP000475862">
    <property type="component" value="Unassembled WGS sequence"/>
</dbReference>
<dbReference type="EMBL" id="VYZN01000008">
    <property type="protein sequence ID" value="KAE9543470.1"/>
    <property type="molecule type" value="Genomic_DNA"/>
</dbReference>
<dbReference type="AlphaFoldDB" id="A0A6G0U3W8"/>
<accession>A0A6G0U3W8</accession>
<evidence type="ECO:0000313" key="3">
    <source>
        <dbReference type="EMBL" id="KAE9543470.1"/>
    </source>
</evidence>
<feature type="domain" description="PiggyBac transposable element-derived protein" evidence="2">
    <location>
        <begin position="222"/>
        <end position="285"/>
    </location>
</feature>
<gene>
    <name evidence="3" type="ORF">AGLY_002270</name>
</gene>
<comment type="caution">
    <text evidence="3">The sequence shown here is derived from an EMBL/GenBank/DDBJ whole genome shotgun (WGS) entry which is preliminary data.</text>
</comment>